<dbReference type="InterPro" id="IPR036390">
    <property type="entry name" value="WH_DNA-bd_sf"/>
</dbReference>
<feature type="region of interest" description="Disordered" evidence="3">
    <location>
        <begin position="74"/>
        <end position="115"/>
    </location>
</feature>
<gene>
    <name evidence="5" type="ORF">Ae201684_009683</name>
</gene>
<dbReference type="PANTHER" id="PTHR22792">
    <property type="entry name" value="LUPUS LA PROTEIN-RELATED"/>
    <property type="match status" value="1"/>
</dbReference>
<dbReference type="PROSITE" id="PS50961">
    <property type="entry name" value="HTH_LA"/>
    <property type="match status" value="1"/>
</dbReference>
<feature type="compositionally biased region" description="Basic residues" evidence="3">
    <location>
        <begin position="172"/>
        <end position="181"/>
    </location>
</feature>
<feature type="compositionally biased region" description="Basic residues" evidence="3">
    <location>
        <begin position="85"/>
        <end position="95"/>
    </location>
</feature>
<dbReference type="CDD" id="cd07323">
    <property type="entry name" value="LAM"/>
    <property type="match status" value="1"/>
</dbReference>
<dbReference type="EMBL" id="VJMJ01000122">
    <property type="protein sequence ID" value="KAF0733437.1"/>
    <property type="molecule type" value="Genomic_DNA"/>
</dbReference>
<dbReference type="InterPro" id="IPR045180">
    <property type="entry name" value="La_dom_prot"/>
</dbReference>
<keyword evidence="1 2" id="KW-0694">RNA-binding</keyword>
<feature type="region of interest" description="Disordered" evidence="3">
    <location>
        <begin position="172"/>
        <end position="233"/>
    </location>
</feature>
<dbReference type="Pfam" id="PF05383">
    <property type="entry name" value="La"/>
    <property type="match status" value="1"/>
</dbReference>
<dbReference type="Gene3D" id="1.10.10.10">
    <property type="entry name" value="Winged helix-like DNA-binding domain superfamily/Winged helix DNA-binding domain"/>
    <property type="match status" value="1"/>
</dbReference>
<organism evidence="5 6">
    <name type="scientific">Aphanomyces euteiches</name>
    <dbReference type="NCBI Taxonomy" id="100861"/>
    <lineage>
        <taxon>Eukaryota</taxon>
        <taxon>Sar</taxon>
        <taxon>Stramenopiles</taxon>
        <taxon>Oomycota</taxon>
        <taxon>Saprolegniomycetes</taxon>
        <taxon>Saprolegniales</taxon>
        <taxon>Verrucalvaceae</taxon>
        <taxon>Aphanomyces</taxon>
    </lineage>
</organism>
<dbReference type="Proteomes" id="UP000481153">
    <property type="component" value="Unassembled WGS sequence"/>
</dbReference>
<dbReference type="GO" id="GO:0003723">
    <property type="term" value="F:RNA binding"/>
    <property type="evidence" value="ECO:0007669"/>
    <property type="project" value="UniProtKB-UniRule"/>
</dbReference>
<comment type="caution">
    <text evidence="5">The sequence shown here is derived from an EMBL/GenBank/DDBJ whole genome shotgun (WGS) entry which is preliminary data.</text>
</comment>
<evidence type="ECO:0000313" key="6">
    <source>
        <dbReference type="Proteomes" id="UP000481153"/>
    </source>
</evidence>
<evidence type="ECO:0000259" key="4">
    <source>
        <dbReference type="PROSITE" id="PS50961"/>
    </source>
</evidence>
<dbReference type="VEuPathDB" id="FungiDB:AeMF1_001789"/>
<sequence length="434" mass="48046">MSLSINGVQVGGKLLEMASDMKMTIVVLAIIVYIGYRSTVASTKPVKSIEEALVECERLQRELLEEEDRQLPLIVPATTTPKQSILRRKKKKAKRKENNPDEEHSSNEQDHHEDVADDMPITQEKEATVVEEEPDQVRPAIEIPQQQEQQTRDTAPVLIVADESPNVDIIVAKKKTKKKSPRSPMKDFLVSAPEIDWSDVPLPTKSSPGSTASTSSSSSSKARRSLSPVKPPAPVSEELLMSLSPAAKPLKLARSQSSVADGRSWREVLGSPPAPPSLSKTASLGVPPVPINPPLPKDPPPPTPSELDQIVQQIAFYFSEANLQRDLFLRNRMDVQGFVYVSVVLNFNRVKAMTQFQKTSLDMLHLIQSLEQSPTLDVHVKRRSDGSVDPEFARLAKVRPVMNWARWLPAKPLPSSHPFEAHAWRAASTFAQTA</sequence>
<dbReference type="InterPro" id="IPR036388">
    <property type="entry name" value="WH-like_DNA-bd_sf"/>
</dbReference>
<reference evidence="5 6" key="1">
    <citation type="submission" date="2019-07" db="EMBL/GenBank/DDBJ databases">
        <title>Genomics analysis of Aphanomyces spp. identifies a new class of oomycete effector associated with host adaptation.</title>
        <authorList>
            <person name="Gaulin E."/>
        </authorList>
    </citation>
    <scope>NUCLEOTIDE SEQUENCE [LARGE SCALE GENOMIC DNA]</scope>
    <source>
        <strain evidence="5 6">ATCC 201684</strain>
    </source>
</reference>
<dbReference type="AlphaFoldDB" id="A0A6G0X0X4"/>
<feature type="domain" description="HTH La-type RNA-binding" evidence="4">
    <location>
        <begin position="300"/>
        <end position="396"/>
    </location>
</feature>
<accession>A0A6G0X0X4</accession>
<feature type="region of interest" description="Disordered" evidence="3">
    <location>
        <begin position="254"/>
        <end position="306"/>
    </location>
</feature>
<evidence type="ECO:0000256" key="2">
    <source>
        <dbReference type="PROSITE-ProRule" id="PRU00332"/>
    </source>
</evidence>
<evidence type="ECO:0000256" key="3">
    <source>
        <dbReference type="SAM" id="MobiDB-lite"/>
    </source>
</evidence>
<feature type="compositionally biased region" description="Basic and acidic residues" evidence="3">
    <location>
        <begin position="96"/>
        <end position="114"/>
    </location>
</feature>
<evidence type="ECO:0000256" key="1">
    <source>
        <dbReference type="ARBA" id="ARBA00022884"/>
    </source>
</evidence>
<protein>
    <recommendedName>
        <fullName evidence="4">HTH La-type RNA-binding domain-containing protein</fullName>
    </recommendedName>
</protein>
<dbReference type="SUPFAM" id="SSF46785">
    <property type="entry name" value="Winged helix' DNA-binding domain"/>
    <property type="match status" value="1"/>
</dbReference>
<name>A0A6G0X0X4_9STRA</name>
<evidence type="ECO:0000313" key="5">
    <source>
        <dbReference type="EMBL" id="KAF0733437.1"/>
    </source>
</evidence>
<dbReference type="SMART" id="SM00715">
    <property type="entry name" value="LA"/>
    <property type="match status" value="1"/>
</dbReference>
<proteinExistence type="predicted"/>
<dbReference type="InterPro" id="IPR006630">
    <property type="entry name" value="La_HTH"/>
</dbReference>
<feature type="compositionally biased region" description="Low complexity" evidence="3">
    <location>
        <begin position="205"/>
        <end position="228"/>
    </location>
</feature>
<feature type="compositionally biased region" description="Pro residues" evidence="3">
    <location>
        <begin position="287"/>
        <end position="304"/>
    </location>
</feature>
<keyword evidence="6" id="KW-1185">Reference proteome</keyword>